<keyword evidence="2" id="KW-1185">Reference proteome</keyword>
<dbReference type="Pfam" id="PF10448">
    <property type="entry name" value="POC3_POC4"/>
    <property type="match status" value="1"/>
</dbReference>
<evidence type="ECO:0000313" key="1">
    <source>
        <dbReference type="EMBL" id="QPG74195.1"/>
    </source>
</evidence>
<evidence type="ECO:0000313" key="2">
    <source>
        <dbReference type="Proteomes" id="UP000662931"/>
    </source>
</evidence>
<accession>A0A875S1I3</accession>
<dbReference type="KEGG" id="bnn:FOA43_001519"/>
<dbReference type="RefSeq" id="XP_038777760.1">
    <property type="nucleotide sequence ID" value="XM_038921832.1"/>
</dbReference>
<sequence>MTEPFQVLLTIPHRRPEKNAPNVIPFTLHVSKVGGNAPLGAYVYSIVDIRASNDKVYQTLLNNATEELLDLTKKLGSLLSMKYSVPSYVSISGDISLEEFVPLSKEVFELIEKSY</sequence>
<dbReference type="Gene3D" id="3.30.230.100">
    <property type="match status" value="1"/>
</dbReference>
<dbReference type="Proteomes" id="UP000662931">
    <property type="component" value="Chromosome 1"/>
</dbReference>
<gene>
    <name evidence="1" type="ORF">FOA43_001519</name>
</gene>
<organism evidence="1 2">
    <name type="scientific">Eeniella nana</name>
    <name type="common">Yeast</name>
    <name type="synonym">Brettanomyces nanus</name>
    <dbReference type="NCBI Taxonomy" id="13502"/>
    <lineage>
        <taxon>Eukaryota</taxon>
        <taxon>Fungi</taxon>
        <taxon>Dikarya</taxon>
        <taxon>Ascomycota</taxon>
        <taxon>Saccharomycotina</taxon>
        <taxon>Pichiomycetes</taxon>
        <taxon>Pichiales</taxon>
        <taxon>Pichiaceae</taxon>
        <taxon>Brettanomyces</taxon>
    </lineage>
</organism>
<reference evidence="1" key="1">
    <citation type="submission" date="2020-10" db="EMBL/GenBank/DDBJ databases">
        <authorList>
            <person name="Roach M.J.R."/>
        </authorList>
    </citation>
    <scope>NUCLEOTIDE SEQUENCE</scope>
    <source>
        <strain evidence="1">CBS 1945</strain>
    </source>
</reference>
<proteinExistence type="predicted"/>
<dbReference type="EMBL" id="CP064812">
    <property type="protein sequence ID" value="QPG74195.1"/>
    <property type="molecule type" value="Genomic_DNA"/>
</dbReference>
<dbReference type="InterPro" id="IPR018854">
    <property type="entry name" value="Psome_chaperone_3/4"/>
</dbReference>
<dbReference type="GeneID" id="62194920"/>
<name>A0A875S1I3_EENNA</name>
<dbReference type="OrthoDB" id="3987408at2759"/>
<dbReference type="AlphaFoldDB" id="A0A875S1I3"/>
<protein>
    <submittedName>
        <fullName evidence="1">Uncharacterized protein</fullName>
    </submittedName>
</protein>